<proteinExistence type="predicted"/>
<dbReference type="STRING" id="687842.ASU31_00980"/>
<dbReference type="InterPro" id="IPR014756">
    <property type="entry name" value="Ig_E-set"/>
</dbReference>
<evidence type="ECO:0000313" key="3">
    <source>
        <dbReference type="Proteomes" id="UP000051950"/>
    </source>
</evidence>
<dbReference type="Gene3D" id="2.60.40.10">
    <property type="entry name" value="Immunoglobulins"/>
    <property type="match status" value="2"/>
</dbReference>
<dbReference type="SUPFAM" id="SSF81296">
    <property type="entry name" value="E set domains"/>
    <property type="match status" value="1"/>
</dbReference>
<protein>
    <recommendedName>
        <fullName evidence="4">Cell shape determination protein CcmA</fullName>
    </recommendedName>
</protein>
<feature type="chain" id="PRO_5006665819" description="Cell shape determination protein CcmA" evidence="1">
    <location>
        <begin position="25"/>
        <end position="398"/>
    </location>
</feature>
<feature type="signal peptide" evidence="1">
    <location>
        <begin position="1"/>
        <end position="24"/>
    </location>
</feature>
<evidence type="ECO:0000256" key="1">
    <source>
        <dbReference type="SAM" id="SignalP"/>
    </source>
</evidence>
<keyword evidence="1" id="KW-0732">Signal</keyword>
<dbReference type="Gene3D" id="2.60.120.260">
    <property type="entry name" value="Galactose-binding domain-like"/>
    <property type="match status" value="1"/>
</dbReference>
<reference evidence="2 3" key="1">
    <citation type="submission" date="2015-11" db="EMBL/GenBank/DDBJ databases">
        <title>Sequence of Pedobacter ginsenosidimutans.</title>
        <authorList>
            <person name="Carson E."/>
            <person name="Keyser V."/>
            <person name="Newman J."/>
            <person name="Miller J."/>
        </authorList>
    </citation>
    <scope>NUCLEOTIDE SEQUENCE [LARGE SCALE GENOMIC DNA]</scope>
    <source>
        <strain evidence="2 3">KACC 14530</strain>
    </source>
</reference>
<dbReference type="PROSITE" id="PS51257">
    <property type="entry name" value="PROKAR_LIPOPROTEIN"/>
    <property type="match status" value="1"/>
</dbReference>
<dbReference type="RefSeq" id="WP_057930529.1">
    <property type="nucleotide sequence ID" value="NZ_LMZQ01000001.1"/>
</dbReference>
<dbReference type="AlphaFoldDB" id="A0A0T5VVL8"/>
<gene>
    <name evidence="2" type="ORF">ASU31_00980</name>
</gene>
<dbReference type="Proteomes" id="UP000051950">
    <property type="component" value="Unassembled WGS sequence"/>
</dbReference>
<comment type="caution">
    <text evidence="2">The sequence shown here is derived from an EMBL/GenBank/DDBJ whole genome shotgun (WGS) entry which is preliminary data.</text>
</comment>
<evidence type="ECO:0008006" key="4">
    <source>
        <dbReference type="Google" id="ProtNLM"/>
    </source>
</evidence>
<sequence>MKILMNKKSIIPFLLSVLVALGIASCKKDDAEGGKGAPTITRVRTISKSYIDSKLTTTITTYDANGKATSVTFPNTTPQVVAMDSTTTDGNLQNMYAIIGTNLASVTTVSFNGLSVYFNKALGSDSTILVGIPKNTPAGPTQSNTLSVTTLYGKVDYKFSILLPPPTVTEASNYNFSANAEITLTGIGLASVTDIQLGTSTAKATILTKNDTELTLKMPSSALTSTTLLLTYPGGQVAPKQVYVNLDQAYKFFTEDYGTNWSGNFWGSGEVSSAAAKSGVKSLKLNYAKGNWSANGVANWNVGLPSTGGYNYLSFYIKGGSQDYTLYITGDKRAGGYGNGDQSAPITVKANVWNYYKIPLSTLGLWATGSPSNALGFWIKGPDAQDESFYIDDWILVK</sequence>
<dbReference type="EMBL" id="LMZQ01000001">
    <property type="protein sequence ID" value="KRT17899.1"/>
    <property type="molecule type" value="Genomic_DNA"/>
</dbReference>
<organism evidence="2 3">
    <name type="scientific">Pedobacter ginsenosidimutans</name>
    <dbReference type="NCBI Taxonomy" id="687842"/>
    <lineage>
        <taxon>Bacteria</taxon>
        <taxon>Pseudomonadati</taxon>
        <taxon>Bacteroidota</taxon>
        <taxon>Sphingobacteriia</taxon>
        <taxon>Sphingobacteriales</taxon>
        <taxon>Sphingobacteriaceae</taxon>
        <taxon>Pedobacter</taxon>
    </lineage>
</organism>
<keyword evidence="3" id="KW-1185">Reference proteome</keyword>
<evidence type="ECO:0000313" key="2">
    <source>
        <dbReference type="EMBL" id="KRT17899.1"/>
    </source>
</evidence>
<dbReference type="InterPro" id="IPR013783">
    <property type="entry name" value="Ig-like_fold"/>
</dbReference>
<accession>A0A0T5VVL8</accession>
<name>A0A0T5VVL8_9SPHI</name>
<dbReference type="OrthoDB" id="660167at2"/>